<dbReference type="InterPro" id="IPR013025">
    <property type="entry name" value="Ribosomal_uL23-like"/>
</dbReference>
<dbReference type="InterPro" id="IPR012677">
    <property type="entry name" value="Nucleotide-bd_a/b_plait_sf"/>
</dbReference>
<dbReference type="SUPFAM" id="SSF54189">
    <property type="entry name" value="Ribosomal proteins S24e, L23 and L15e"/>
    <property type="match status" value="1"/>
</dbReference>
<evidence type="ECO:0000313" key="6">
    <source>
        <dbReference type="Proteomes" id="UP000826014"/>
    </source>
</evidence>
<protein>
    <recommendedName>
        <fullName evidence="4">Large ribosomal subunit protein uL23</fullName>
    </recommendedName>
</protein>
<dbReference type="PANTHER" id="PTHR11620">
    <property type="entry name" value="60S RIBOSOMAL PROTEIN L23A"/>
    <property type="match status" value="1"/>
</dbReference>
<name>A0ABX8V1C4_9BACT</name>
<reference evidence="5 6" key="1">
    <citation type="journal article" date="2022" name="bioRxiv">
        <title>Ecology and evolution of chlamydial symbionts of arthropods.</title>
        <authorList>
            <person name="Halter T."/>
            <person name="Koestlbacher S."/>
            <person name="Collingro A."/>
            <person name="Sixt B.S."/>
            <person name="Toenshoff E.R."/>
            <person name="Hendrickx F."/>
            <person name="Kostanjsek R."/>
            <person name="Horn M."/>
        </authorList>
    </citation>
    <scope>NUCLEOTIDE SEQUENCE [LARGE SCALE GENOMIC DNA]</scope>
    <source>
        <strain evidence="5">W744xW776</strain>
    </source>
</reference>
<proteinExistence type="inferred from homology"/>
<evidence type="ECO:0000313" key="5">
    <source>
        <dbReference type="EMBL" id="QYF48292.1"/>
    </source>
</evidence>
<dbReference type="HAMAP" id="MF_01369_B">
    <property type="entry name" value="Ribosomal_uL23_B"/>
    <property type="match status" value="1"/>
</dbReference>
<dbReference type="Gene3D" id="3.30.70.330">
    <property type="match status" value="1"/>
</dbReference>
<evidence type="ECO:0000256" key="2">
    <source>
        <dbReference type="ARBA" id="ARBA00022980"/>
    </source>
</evidence>
<dbReference type="NCBIfam" id="NF004363">
    <property type="entry name" value="PRK05738.2-4"/>
    <property type="match status" value="1"/>
</dbReference>
<dbReference type="RefSeq" id="WP_215216799.1">
    <property type="nucleotide sequence ID" value="NZ_CP075587.1"/>
</dbReference>
<keyword evidence="2 4" id="KW-0689">Ribosomal protein</keyword>
<accession>A0ABX8V1C4</accession>
<comment type="function">
    <text evidence="4">One of the early assembly proteins it binds 23S rRNA. One of the proteins that surrounds the polypeptide exit tunnel on the outside of the ribosome. Forms the main docking site for trigger factor binding to the ribosome.</text>
</comment>
<dbReference type="GO" id="GO:0005840">
    <property type="term" value="C:ribosome"/>
    <property type="evidence" value="ECO:0007669"/>
    <property type="project" value="UniProtKB-KW"/>
</dbReference>
<evidence type="ECO:0000256" key="3">
    <source>
        <dbReference type="ARBA" id="ARBA00023274"/>
    </source>
</evidence>
<sequence length="112" mass="12665">MLKKSPYDVILSRHITEKALVMEKLQSNESNPSVRKCKTPKYVFLVAKKANKQEIKQALEKIYIDKKIKVTSVNTITIKPKAKRVRGRLGKKAGFKKAIVSLEPGDNIEDKG</sequence>
<evidence type="ECO:0000256" key="4">
    <source>
        <dbReference type="HAMAP-Rule" id="MF_01369"/>
    </source>
</evidence>
<dbReference type="EMBL" id="CP075587">
    <property type="protein sequence ID" value="QYF48292.1"/>
    <property type="molecule type" value="Genomic_DNA"/>
</dbReference>
<dbReference type="Pfam" id="PF00276">
    <property type="entry name" value="Ribosomal_L23"/>
    <property type="match status" value="1"/>
</dbReference>
<dbReference type="InterPro" id="IPR012678">
    <property type="entry name" value="Ribosomal_uL23/eL15/eS24_sf"/>
</dbReference>
<keyword evidence="6" id="KW-1185">Reference proteome</keyword>
<comment type="similarity">
    <text evidence="1 4">Belongs to the universal ribosomal protein uL23 family.</text>
</comment>
<gene>
    <name evidence="4" type="primary">rplW</name>
    <name evidence="5" type="ORF">RHABOEDO_000423</name>
</gene>
<organism evidence="5 6">
    <name type="scientific">Candidatus Rhabdochlamydia oedothoracis</name>
    <dbReference type="NCBI Taxonomy" id="2720720"/>
    <lineage>
        <taxon>Bacteria</taxon>
        <taxon>Pseudomonadati</taxon>
        <taxon>Chlamydiota</taxon>
        <taxon>Chlamydiia</taxon>
        <taxon>Parachlamydiales</taxon>
        <taxon>Candidatus Rhabdochlamydiaceae</taxon>
        <taxon>Candidatus Rhabdochlamydia</taxon>
    </lineage>
</organism>
<comment type="subunit">
    <text evidence="4">Part of the 50S ribosomal subunit. Contacts protein L29, and trigger factor when it is bound to the ribosome.</text>
</comment>
<dbReference type="Proteomes" id="UP000826014">
    <property type="component" value="Chromosome"/>
</dbReference>
<evidence type="ECO:0000256" key="1">
    <source>
        <dbReference type="ARBA" id="ARBA00006700"/>
    </source>
</evidence>
<keyword evidence="4" id="KW-0694">RNA-binding</keyword>
<keyword evidence="4" id="KW-0699">rRNA-binding</keyword>
<keyword evidence="3 4" id="KW-0687">Ribonucleoprotein</keyword>